<dbReference type="InterPro" id="IPR004099">
    <property type="entry name" value="Pyr_nucl-diS_OxRdtase_dimer"/>
</dbReference>
<reference evidence="5 6" key="1">
    <citation type="submission" date="2017-12" db="EMBL/GenBank/DDBJ databases">
        <title>Genome sequence of the mycotoxigenic crop pathogen Fusarium proliferatum, strain ITEM 2341 from Date Palm.</title>
        <authorList>
            <person name="Almiman B.F."/>
            <person name="Shittu T.A."/>
            <person name="Muthumeenakshi S."/>
            <person name="Baroncelli R."/>
            <person name="Sreenivasaprasada S."/>
        </authorList>
    </citation>
    <scope>NUCLEOTIDE SEQUENCE [LARGE SCALE GENOMIC DNA]</scope>
    <source>
        <strain evidence="5 6">ITEM 2341</strain>
    </source>
</reference>
<evidence type="ECO:0000256" key="2">
    <source>
        <dbReference type="ARBA" id="ARBA00022827"/>
    </source>
</evidence>
<dbReference type="Pfam" id="PF07992">
    <property type="entry name" value="Pyr_redox_2"/>
    <property type="match status" value="1"/>
</dbReference>
<dbReference type="PRINTS" id="PR00411">
    <property type="entry name" value="PNDRDTASEI"/>
</dbReference>
<accession>A0A365MXT7</accession>
<dbReference type="PANTHER" id="PTHR43014:SF2">
    <property type="entry name" value="MERCURIC REDUCTASE"/>
    <property type="match status" value="1"/>
</dbReference>
<dbReference type="InterPro" id="IPR036188">
    <property type="entry name" value="FAD/NAD-bd_sf"/>
</dbReference>
<dbReference type="Gene3D" id="3.30.390.30">
    <property type="match status" value="1"/>
</dbReference>
<keyword evidence="1" id="KW-0285">Flavoprotein</keyword>
<dbReference type="GO" id="GO:0050660">
    <property type="term" value="F:flavin adenine dinucleotide binding"/>
    <property type="evidence" value="ECO:0007669"/>
    <property type="project" value="TreeGrafter"/>
</dbReference>
<dbReference type="InterPro" id="IPR008709">
    <property type="entry name" value="Neurochondrin"/>
</dbReference>
<dbReference type="Proteomes" id="UP000251714">
    <property type="component" value="Unassembled WGS sequence"/>
</dbReference>
<evidence type="ECO:0000313" key="6">
    <source>
        <dbReference type="Proteomes" id="UP000251714"/>
    </source>
</evidence>
<name>A0A365MXT7_GIBIN</name>
<proteinExistence type="predicted"/>
<dbReference type="AlphaFoldDB" id="A0A365MXT7"/>
<dbReference type="PRINTS" id="PR00368">
    <property type="entry name" value="FADPNR"/>
</dbReference>
<dbReference type="SUPFAM" id="SSF48371">
    <property type="entry name" value="ARM repeat"/>
    <property type="match status" value="1"/>
</dbReference>
<dbReference type="Gene3D" id="3.50.50.60">
    <property type="entry name" value="FAD/NAD(P)-binding domain"/>
    <property type="match status" value="3"/>
</dbReference>
<dbReference type="InterPro" id="IPR016024">
    <property type="entry name" value="ARM-type_fold"/>
</dbReference>
<gene>
    <name evidence="5" type="ORF">FPRO05_13811</name>
</gene>
<dbReference type="GO" id="GO:0003955">
    <property type="term" value="F:NAD(P)H dehydrogenase (quinone) activity"/>
    <property type="evidence" value="ECO:0007669"/>
    <property type="project" value="TreeGrafter"/>
</dbReference>
<comment type="caution">
    <text evidence="5">The sequence shown here is derived from an EMBL/GenBank/DDBJ whole genome shotgun (WGS) entry which is preliminary data.</text>
</comment>
<sequence length="1095" mass="120215">MAENTTSTASHPTDVNKIQSLLKAKDDTQRFVGLALLKSLLDSSEQLRQDEQTVQGLWSSLSPKFLDRLLRTGSKPSTQNSKEMLDLAVSILYIFSILLPDQAKSDAKFIDRIPLLVNAVLYSSEDTTKLILQLLHTLASSQQGAQEFIKVEDFSSLTEIAPSHAQVLDIFCFAWLNSMTTIEHPSTLVRQIDDTIQSLVSSFTGTDAVTLLEFLGYVLRHANSSILPQHPRWLKVVVNYIRNLVTSRPTPEARAAYTNATASILQAFPSEAPKLVFIDDKKDDKAFSYLLINLLLIDIRSSAPTLLEQLNKPEYPKVSTRLTSAFDVISIFIGYLVQCLEDESMETFFMTPENLLKLRKGISETMSLTAEYLRDRWDASVAGAMGLHPDARTGTTDTSTGVHHTLAWDSMRDNAGDDMFILSAVRALALWLREEENDILRKEATGLMDMFMDLYKSSSQHKLDFRSPVLVALEGVTTLPQGRELLLANEGWTILAHDLNSTLQHASRICGEQEAVRATDIVRILLPIVEQESNGVPEAWMDLITSVAAWDIPDSELSPQVQEAVISSLQLCSSVLGAANRGMRQRYKHSISAIFGIASQLANQVNHDNPEREMLEDVLATLAFQTQFLKRQNLHTMVTHYDVIVLGSGQSGNPVAKAFANAGRKTAVIERMALGGTCVNVGCTPTKTMIASGRAAYMVKRGKDYGVHGGNGNVEIDMARVRQRKREIVEQWNAGSVRGLNAAGVDVIMGDGSFVGEKKIKVLLNNGGEKEVSADQIFINVGERPSRPDITGLDDVHPARVLNSTTIMELGELFRRLGSEVTVIQRAKQLVPREDADVAKCLLDILQQDGITVHLSSTVNSISASKDTKTSFAVSIKTPGGETEVSGTHLLLATGRIPNTDSLNLSEVDIKTTPRGHIIVDDKLQTTASDIYAIGDCHGGAAFTHMSYDDSRIIHTNLVPEAMSSTTPAMPTTKASISRILTPYVMYTDPQLGHVGLHARDLTNSSREVKTATMPLSYVARALETAEPRGMMKATVDAKTGEILGFTCLGLEGGEIMSIVQTAMMGNLKWWDLEAAVYAHPTLAESLNNLWGHWE</sequence>
<evidence type="ECO:0000256" key="1">
    <source>
        <dbReference type="ARBA" id="ARBA00022630"/>
    </source>
</evidence>
<dbReference type="EMBL" id="PKMI01000031">
    <property type="protein sequence ID" value="RBA13168.1"/>
    <property type="molecule type" value="Genomic_DNA"/>
</dbReference>
<dbReference type="InterPro" id="IPR023753">
    <property type="entry name" value="FAD/NAD-binding_dom"/>
</dbReference>
<keyword evidence="2" id="KW-0274">FAD</keyword>
<evidence type="ECO:0000259" key="4">
    <source>
        <dbReference type="Pfam" id="PF07992"/>
    </source>
</evidence>
<dbReference type="PANTHER" id="PTHR43014">
    <property type="entry name" value="MERCURIC REDUCTASE"/>
    <property type="match status" value="1"/>
</dbReference>
<dbReference type="SUPFAM" id="SSF55424">
    <property type="entry name" value="FAD/NAD-linked reductases, dimerisation (C-terminal) domain"/>
    <property type="match status" value="1"/>
</dbReference>
<evidence type="ECO:0000259" key="3">
    <source>
        <dbReference type="Pfam" id="PF02852"/>
    </source>
</evidence>
<feature type="domain" description="Pyridine nucleotide-disulphide oxidoreductase dimerisation" evidence="3">
    <location>
        <begin position="982"/>
        <end position="1088"/>
    </location>
</feature>
<dbReference type="Pfam" id="PF02852">
    <property type="entry name" value="Pyr_redox_dim"/>
    <property type="match status" value="1"/>
</dbReference>
<dbReference type="Pfam" id="PF05536">
    <property type="entry name" value="Neurochondrin"/>
    <property type="match status" value="1"/>
</dbReference>
<dbReference type="SUPFAM" id="SSF51905">
    <property type="entry name" value="FAD/NAD(P)-binding domain"/>
    <property type="match status" value="1"/>
</dbReference>
<evidence type="ECO:0008006" key="7">
    <source>
        <dbReference type="Google" id="ProtNLM"/>
    </source>
</evidence>
<dbReference type="InterPro" id="IPR016156">
    <property type="entry name" value="FAD/NAD-linked_Rdtase_dimer_sf"/>
</dbReference>
<organism evidence="5 6">
    <name type="scientific">Gibberella intermedia</name>
    <name type="common">Bulb rot disease fungus</name>
    <name type="synonym">Fusarium proliferatum</name>
    <dbReference type="NCBI Taxonomy" id="948311"/>
    <lineage>
        <taxon>Eukaryota</taxon>
        <taxon>Fungi</taxon>
        <taxon>Dikarya</taxon>
        <taxon>Ascomycota</taxon>
        <taxon>Pezizomycotina</taxon>
        <taxon>Sordariomycetes</taxon>
        <taxon>Hypocreomycetidae</taxon>
        <taxon>Hypocreales</taxon>
        <taxon>Nectriaceae</taxon>
        <taxon>Fusarium</taxon>
        <taxon>Fusarium fujikuroi species complex</taxon>
    </lineage>
</organism>
<evidence type="ECO:0000313" key="5">
    <source>
        <dbReference type="EMBL" id="RBA13168.1"/>
    </source>
</evidence>
<protein>
    <recommendedName>
        <fullName evidence="7">Mercuric reductase</fullName>
    </recommendedName>
</protein>
<feature type="domain" description="FAD/NAD(P)-binding" evidence="4">
    <location>
        <begin position="641"/>
        <end position="947"/>
    </location>
</feature>